<dbReference type="Pfam" id="PF00037">
    <property type="entry name" value="Fer4"/>
    <property type="match status" value="1"/>
</dbReference>
<organism evidence="2">
    <name type="scientific">marine sediment metagenome</name>
    <dbReference type="NCBI Taxonomy" id="412755"/>
    <lineage>
        <taxon>unclassified sequences</taxon>
        <taxon>metagenomes</taxon>
        <taxon>ecological metagenomes</taxon>
    </lineage>
</organism>
<dbReference type="PROSITE" id="PS00198">
    <property type="entry name" value="4FE4S_FER_1"/>
    <property type="match status" value="1"/>
</dbReference>
<feature type="domain" description="4Fe-4S ferredoxin-type" evidence="1">
    <location>
        <begin position="235"/>
        <end position="266"/>
    </location>
</feature>
<dbReference type="SUPFAM" id="SSF46548">
    <property type="entry name" value="alpha-helical ferredoxin"/>
    <property type="match status" value="1"/>
</dbReference>
<evidence type="ECO:0000259" key="1">
    <source>
        <dbReference type="PROSITE" id="PS51379"/>
    </source>
</evidence>
<name>A0A0F9J891_9ZZZZ</name>
<dbReference type="GO" id="GO:0051536">
    <property type="term" value="F:iron-sulfur cluster binding"/>
    <property type="evidence" value="ECO:0007669"/>
    <property type="project" value="InterPro"/>
</dbReference>
<dbReference type="InterPro" id="IPR009051">
    <property type="entry name" value="Helical_ferredxn"/>
</dbReference>
<dbReference type="InterPro" id="IPR017896">
    <property type="entry name" value="4Fe4S_Fe-S-bd"/>
</dbReference>
<reference evidence="2" key="1">
    <citation type="journal article" date="2015" name="Nature">
        <title>Complex archaea that bridge the gap between prokaryotes and eukaryotes.</title>
        <authorList>
            <person name="Spang A."/>
            <person name="Saw J.H."/>
            <person name="Jorgensen S.L."/>
            <person name="Zaremba-Niedzwiedzka K."/>
            <person name="Martijn J."/>
            <person name="Lind A.E."/>
            <person name="van Eijk R."/>
            <person name="Schleper C."/>
            <person name="Guy L."/>
            <person name="Ettema T.J."/>
        </authorList>
    </citation>
    <scope>NUCLEOTIDE SEQUENCE</scope>
</reference>
<sequence>MISQLQAKARELFKEKKVDLIVGYEKPPDGNQVTPCFIEKEKEVERLFWNEDCVYNLSRYLVEIRREEGEKLPSQSGEGSVPKIIGIVAKGCDVKSIIGLIQEKQVKREEVVIIGVECEGVRSQDGDEMISQKCRDCQVHIPSEYDIFIKNREKMEDKGKEKEKDLLSEIEKIEAKSVEERWQYWQAEFSRCIRCYACRQICPLCFCKECITDKTLPQWISPSPSSSANTVWNLIRAFHLAGRCIGCGECERACPVNIPLAKLNKKLEKEIKQMFGYEAGPAVHKVGLTWKE</sequence>
<gene>
    <name evidence="2" type="ORF">LCGC14_1485340</name>
</gene>
<evidence type="ECO:0000313" key="2">
    <source>
        <dbReference type="EMBL" id="KKM66029.1"/>
    </source>
</evidence>
<dbReference type="PROSITE" id="PS51379">
    <property type="entry name" value="4FE4S_FER_2"/>
    <property type="match status" value="1"/>
</dbReference>
<accession>A0A0F9J891</accession>
<protein>
    <recommendedName>
        <fullName evidence="1">4Fe-4S ferredoxin-type domain-containing protein</fullName>
    </recommendedName>
</protein>
<dbReference type="EMBL" id="LAZR01010614">
    <property type="protein sequence ID" value="KKM66029.1"/>
    <property type="molecule type" value="Genomic_DNA"/>
</dbReference>
<comment type="caution">
    <text evidence="2">The sequence shown here is derived from an EMBL/GenBank/DDBJ whole genome shotgun (WGS) entry which is preliminary data.</text>
</comment>
<dbReference type="AlphaFoldDB" id="A0A0F9J891"/>
<dbReference type="Gene3D" id="1.10.1060.10">
    <property type="entry name" value="Alpha-helical ferredoxin"/>
    <property type="match status" value="1"/>
</dbReference>
<proteinExistence type="predicted"/>
<dbReference type="InterPro" id="IPR017900">
    <property type="entry name" value="4Fe4S_Fe_S_CS"/>
</dbReference>